<protein>
    <submittedName>
        <fullName evidence="2">Uncharacterized protein</fullName>
    </submittedName>
</protein>
<dbReference type="AlphaFoldDB" id="A0A8K0TI24"/>
<keyword evidence="3" id="KW-1185">Reference proteome</keyword>
<dbReference type="EMBL" id="JAGPXD010000002">
    <property type="protein sequence ID" value="KAH7367086.1"/>
    <property type="molecule type" value="Genomic_DNA"/>
</dbReference>
<gene>
    <name evidence="2" type="ORF">B0T11DRAFT_50229</name>
</gene>
<organism evidence="2 3">
    <name type="scientific">Plectosphaerella cucumerina</name>
    <dbReference type="NCBI Taxonomy" id="40658"/>
    <lineage>
        <taxon>Eukaryota</taxon>
        <taxon>Fungi</taxon>
        <taxon>Dikarya</taxon>
        <taxon>Ascomycota</taxon>
        <taxon>Pezizomycotina</taxon>
        <taxon>Sordariomycetes</taxon>
        <taxon>Hypocreomycetidae</taxon>
        <taxon>Glomerellales</taxon>
        <taxon>Plectosphaerellaceae</taxon>
        <taxon>Plectosphaerella</taxon>
    </lineage>
</organism>
<dbReference type="Proteomes" id="UP000813385">
    <property type="component" value="Unassembled WGS sequence"/>
</dbReference>
<proteinExistence type="predicted"/>
<evidence type="ECO:0000313" key="3">
    <source>
        <dbReference type="Proteomes" id="UP000813385"/>
    </source>
</evidence>
<evidence type="ECO:0000313" key="2">
    <source>
        <dbReference type="EMBL" id="KAH7367086.1"/>
    </source>
</evidence>
<comment type="caution">
    <text evidence="2">The sequence shown here is derived from an EMBL/GenBank/DDBJ whole genome shotgun (WGS) entry which is preliminary data.</text>
</comment>
<name>A0A8K0TI24_9PEZI</name>
<sequence>MPGDLFGSPRSSLVLVRTAHTATSTKQSGARPKSQARNPAKNHRVQLDAHMQAPPSSRHRTVLCGRACPPPASDLPDGLAAGPVWVCVPCAQVVLRKPLRSADAEDGGRPGRSDVHPCSANPQEISSLLVAWKIQHMHNSGCILTTATATQCQCQNTAIPSLALPISAFANKALGVGGRHRQGTEHGTESLPIRIFLTATRRGPAQPLAIQTSNHIPPKPSVIWLHGSTSDGTSATGSSGLDLDFGTAVLGRPGTAPALTRE</sequence>
<feature type="region of interest" description="Disordered" evidence="1">
    <location>
        <begin position="21"/>
        <end position="58"/>
    </location>
</feature>
<reference evidence="2" key="1">
    <citation type="journal article" date="2021" name="Nat. Commun.">
        <title>Genetic determinants of endophytism in the Arabidopsis root mycobiome.</title>
        <authorList>
            <person name="Mesny F."/>
            <person name="Miyauchi S."/>
            <person name="Thiergart T."/>
            <person name="Pickel B."/>
            <person name="Atanasova L."/>
            <person name="Karlsson M."/>
            <person name="Huettel B."/>
            <person name="Barry K.W."/>
            <person name="Haridas S."/>
            <person name="Chen C."/>
            <person name="Bauer D."/>
            <person name="Andreopoulos W."/>
            <person name="Pangilinan J."/>
            <person name="LaButti K."/>
            <person name="Riley R."/>
            <person name="Lipzen A."/>
            <person name="Clum A."/>
            <person name="Drula E."/>
            <person name="Henrissat B."/>
            <person name="Kohler A."/>
            <person name="Grigoriev I.V."/>
            <person name="Martin F.M."/>
            <person name="Hacquard S."/>
        </authorList>
    </citation>
    <scope>NUCLEOTIDE SEQUENCE</scope>
    <source>
        <strain evidence="2">MPI-CAGE-AT-0016</strain>
    </source>
</reference>
<accession>A0A8K0TI24</accession>
<evidence type="ECO:0000256" key="1">
    <source>
        <dbReference type="SAM" id="MobiDB-lite"/>
    </source>
</evidence>